<organism evidence="1 2">
    <name type="scientific">Aminobacterium colombiense (strain DSM 12261 / ALA-1)</name>
    <dbReference type="NCBI Taxonomy" id="572547"/>
    <lineage>
        <taxon>Bacteria</taxon>
        <taxon>Thermotogati</taxon>
        <taxon>Synergistota</taxon>
        <taxon>Synergistia</taxon>
        <taxon>Synergistales</taxon>
        <taxon>Aminobacteriaceae</taxon>
        <taxon>Aminobacterium</taxon>
    </lineage>
</organism>
<dbReference type="GO" id="GO:0008473">
    <property type="term" value="F:ornithine cyclodeaminase activity"/>
    <property type="evidence" value="ECO:0007669"/>
    <property type="project" value="UniProtKB-EC"/>
</dbReference>
<dbReference type="EC" id="4.3.1.12" evidence="1"/>
<dbReference type="PIRSF" id="PIRSF001439">
    <property type="entry name" value="CryM"/>
    <property type="match status" value="1"/>
</dbReference>
<evidence type="ECO:0000313" key="1">
    <source>
        <dbReference type="EMBL" id="ADE57652.1"/>
    </source>
</evidence>
<dbReference type="EMBL" id="CP001997">
    <property type="protein sequence ID" value="ADE57652.1"/>
    <property type="molecule type" value="Genomic_DNA"/>
</dbReference>
<dbReference type="PANTHER" id="PTHR13812:SF19">
    <property type="entry name" value="KETIMINE REDUCTASE MU-CRYSTALLIN"/>
    <property type="match status" value="1"/>
</dbReference>
<keyword evidence="1" id="KW-0456">Lyase</keyword>
<dbReference type="Gene3D" id="3.40.50.720">
    <property type="entry name" value="NAD(P)-binding Rossmann-like Domain"/>
    <property type="match status" value="1"/>
</dbReference>
<dbReference type="OrthoDB" id="9792005at2"/>
<dbReference type="PANTHER" id="PTHR13812">
    <property type="entry name" value="KETIMINE REDUCTASE MU-CRYSTALLIN"/>
    <property type="match status" value="1"/>
</dbReference>
<proteinExistence type="predicted"/>
<protein>
    <submittedName>
        <fullName evidence="1">Ornithine cyclodeaminase</fullName>
        <ecNumber evidence="1">4.3.1.12</ecNumber>
    </submittedName>
</protein>
<dbReference type="GO" id="GO:0005737">
    <property type="term" value="C:cytoplasm"/>
    <property type="evidence" value="ECO:0007669"/>
    <property type="project" value="TreeGrafter"/>
</dbReference>
<reference evidence="1 2" key="1">
    <citation type="journal article" date="2010" name="Stand. Genomic Sci.">
        <title>Complete genome sequence of Aminobacterium colombiense type strain (ALA-1).</title>
        <authorList>
            <person name="Chertkov O."/>
            <person name="Sikorski J."/>
            <person name="Brambilla E."/>
            <person name="Lapidus A."/>
            <person name="Copeland A."/>
            <person name="Glavina Del Rio T."/>
            <person name="Nolan M."/>
            <person name="Lucas S."/>
            <person name="Tice H."/>
            <person name="Cheng J.F."/>
            <person name="Han C."/>
            <person name="Detter J.C."/>
            <person name="Bruce D."/>
            <person name="Tapia R."/>
            <person name="Goodwin L."/>
            <person name="Pitluck S."/>
            <person name="Liolios K."/>
            <person name="Ivanova N."/>
            <person name="Mavromatis K."/>
            <person name="Ovchinnikova G."/>
            <person name="Pati A."/>
            <person name="Chen A."/>
            <person name="Palaniappan K."/>
            <person name="Land M."/>
            <person name="Hauser L."/>
            <person name="Chang Y.J."/>
            <person name="Jeffries C.D."/>
            <person name="Spring S."/>
            <person name="Rohde M."/>
            <person name="Goker M."/>
            <person name="Bristow J."/>
            <person name="Eisen J.A."/>
            <person name="Markowitz V."/>
            <person name="Hugenholtz P."/>
            <person name="Kyrpides N.C."/>
            <person name="Klenk H.P."/>
        </authorList>
    </citation>
    <scope>NUCLEOTIDE SEQUENCE [LARGE SCALE GENOMIC DNA]</scope>
    <source>
        <strain evidence="2">DSM 12261 / ALA-1</strain>
    </source>
</reference>
<gene>
    <name evidence="1" type="ordered locus">Amico_1535</name>
</gene>
<keyword evidence="2" id="KW-1185">Reference proteome</keyword>
<dbReference type="InterPro" id="IPR003462">
    <property type="entry name" value="ODC_Mu_crystall"/>
</dbReference>
<dbReference type="Pfam" id="PF02423">
    <property type="entry name" value="OCD_Mu_crystall"/>
    <property type="match status" value="1"/>
</dbReference>
<sequence length="340" mass="37347">MTNKLEILFLSDKQVNELAANNMSEVMHDMERVLSLFDSGDAMCPDKAVMPWGKTIEDENTLGRLNAMPGYIGGEYDMAGIKWIGSSPQNYKIGLPRATVLVILNDPITKIPVAISDGTTVSAKRTGAVGGIAVKYLSVKNATTMTIFGAGAQSRTQLEAALLARPSIKTVYINDVMFERAETFANEMSEKYGVAVTAVKEPGEYCKKSDIIITVTIASEPIVHADWIKKGALMMNMADYEFTDDCVRLADKIVVDNWKNIKHRKISTVALMYDRGLITDGDITAQIGEIINGKKPGRENNNETIYFNAVGMGIEDIAVVTRAYRKALEQGVGTKVPYWE</sequence>
<dbReference type="eggNOG" id="COG2423">
    <property type="taxonomic scope" value="Bacteria"/>
</dbReference>
<dbReference type="Proteomes" id="UP000002366">
    <property type="component" value="Chromosome"/>
</dbReference>
<dbReference type="HOGENOM" id="CLU_042088_3_1_0"/>
<dbReference type="RefSeq" id="WP_013048915.1">
    <property type="nucleotide sequence ID" value="NC_014011.1"/>
</dbReference>
<dbReference type="InterPro" id="IPR023401">
    <property type="entry name" value="ODC_N"/>
</dbReference>
<dbReference type="KEGG" id="aco:Amico_1535"/>
<dbReference type="Gene3D" id="3.30.1780.10">
    <property type="entry name" value="ornithine cyclodeaminase, domain 1"/>
    <property type="match status" value="1"/>
</dbReference>
<name>D5EGH0_AMICL</name>
<evidence type="ECO:0000313" key="2">
    <source>
        <dbReference type="Proteomes" id="UP000002366"/>
    </source>
</evidence>
<dbReference type="AlphaFoldDB" id="D5EGH0"/>
<dbReference type="SUPFAM" id="SSF51735">
    <property type="entry name" value="NAD(P)-binding Rossmann-fold domains"/>
    <property type="match status" value="1"/>
</dbReference>
<dbReference type="InterPro" id="IPR036291">
    <property type="entry name" value="NAD(P)-bd_dom_sf"/>
</dbReference>
<accession>D5EGH0</accession>